<protein>
    <submittedName>
        <fullName evidence="1">Uncharacterized protein</fullName>
    </submittedName>
</protein>
<accession>A0A1C7LNS6</accession>
<gene>
    <name evidence="1" type="ORF">A0H81_13655</name>
</gene>
<dbReference type="Proteomes" id="UP000092993">
    <property type="component" value="Unassembled WGS sequence"/>
</dbReference>
<evidence type="ECO:0000313" key="1">
    <source>
        <dbReference type="EMBL" id="OBZ66383.1"/>
    </source>
</evidence>
<comment type="caution">
    <text evidence="1">The sequence shown here is derived from an EMBL/GenBank/DDBJ whole genome shotgun (WGS) entry which is preliminary data.</text>
</comment>
<name>A0A1C7LNS6_GRIFR</name>
<keyword evidence="2" id="KW-1185">Reference proteome</keyword>
<evidence type="ECO:0000313" key="2">
    <source>
        <dbReference type="Proteomes" id="UP000092993"/>
    </source>
</evidence>
<reference evidence="1 2" key="1">
    <citation type="submission" date="2016-03" db="EMBL/GenBank/DDBJ databases">
        <title>Whole genome sequencing of Grifola frondosa 9006-11.</title>
        <authorList>
            <person name="Min B."/>
            <person name="Park H."/>
            <person name="Kim J.-G."/>
            <person name="Cho H."/>
            <person name="Oh Y.-L."/>
            <person name="Kong W.-S."/>
            <person name="Choi I.-G."/>
        </authorList>
    </citation>
    <scope>NUCLEOTIDE SEQUENCE [LARGE SCALE GENOMIC DNA]</scope>
    <source>
        <strain evidence="1 2">9006-11</strain>
    </source>
</reference>
<sequence length="123" mass="14413">MRSQDLVCLVGIWIGIKTTQNIFIVWKLRRVGPLSELNICNHSITHPPYRFLLPSQMDLVRLWRNCFEPDTKTSRDVPRHLCPDYVRTVQRRLWFLAPVASTPRRSTDKVSAYDGNMAFKSHM</sequence>
<organism evidence="1 2">
    <name type="scientific">Grifola frondosa</name>
    <name type="common">Maitake</name>
    <name type="synonym">Polyporus frondosus</name>
    <dbReference type="NCBI Taxonomy" id="5627"/>
    <lineage>
        <taxon>Eukaryota</taxon>
        <taxon>Fungi</taxon>
        <taxon>Dikarya</taxon>
        <taxon>Basidiomycota</taxon>
        <taxon>Agaricomycotina</taxon>
        <taxon>Agaricomycetes</taxon>
        <taxon>Polyporales</taxon>
        <taxon>Grifolaceae</taxon>
        <taxon>Grifola</taxon>
    </lineage>
</organism>
<dbReference type="EMBL" id="LUGG01000031">
    <property type="protein sequence ID" value="OBZ66383.1"/>
    <property type="molecule type" value="Genomic_DNA"/>
</dbReference>
<proteinExistence type="predicted"/>
<dbReference type="AlphaFoldDB" id="A0A1C7LNS6"/>